<accession>A0AAV9NDW6</accession>
<evidence type="ECO:0000256" key="3">
    <source>
        <dbReference type="PIRSR" id="PIRSR000105-1"/>
    </source>
</evidence>
<dbReference type="InterPro" id="IPR022694">
    <property type="entry name" value="3-OHacyl-CoA_DH"/>
</dbReference>
<dbReference type="InterPro" id="IPR006176">
    <property type="entry name" value="3-OHacyl-CoA_DH_NAD-bd"/>
</dbReference>
<evidence type="ECO:0000259" key="4">
    <source>
        <dbReference type="Pfam" id="PF00725"/>
    </source>
</evidence>
<evidence type="ECO:0000313" key="6">
    <source>
        <dbReference type="EMBL" id="KAK5054585.1"/>
    </source>
</evidence>
<sequence length="283" mass="31658">MVANLTQRPVALLGAGTQGRRLAYMWSSKGRPVHLIDAQEKQLQDGVEYIKGLRMSAKKPDASWGEVKTFSADQLSTALQSSWLVVECVPEKLELKRSMIAQLDKLAPSSTIIASNSSSYPISELIEGLQLSNDRRILSAHSYWPPETSALEIMGHQRTNPECISLLLEESREHGFSPFHVKKDSMGYIYNRIWAAIKREALLTAAEGVATPAEIDSIFKDVLKTPKGPFEQMDVVGLDVVLNIEEHYAEKRPDIPSEPRDYLKKLIDNGQLGVKNGRGFYEY</sequence>
<dbReference type="GO" id="GO:0006631">
    <property type="term" value="P:fatty acid metabolic process"/>
    <property type="evidence" value="ECO:0007669"/>
    <property type="project" value="InterPro"/>
</dbReference>
<protein>
    <recommendedName>
        <fullName evidence="8">3-hydroxyacyl-CoA dehydrogenase</fullName>
    </recommendedName>
</protein>
<keyword evidence="7" id="KW-1185">Reference proteome</keyword>
<evidence type="ECO:0000256" key="2">
    <source>
        <dbReference type="ARBA" id="ARBA00023002"/>
    </source>
</evidence>
<dbReference type="InterPro" id="IPR006108">
    <property type="entry name" value="3HC_DH_C"/>
</dbReference>
<evidence type="ECO:0000313" key="7">
    <source>
        <dbReference type="Proteomes" id="UP001358417"/>
    </source>
</evidence>
<organism evidence="6 7">
    <name type="scientific">Exophiala bonariae</name>
    <dbReference type="NCBI Taxonomy" id="1690606"/>
    <lineage>
        <taxon>Eukaryota</taxon>
        <taxon>Fungi</taxon>
        <taxon>Dikarya</taxon>
        <taxon>Ascomycota</taxon>
        <taxon>Pezizomycotina</taxon>
        <taxon>Eurotiomycetes</taxon>
        <taxon>Chaetothyriomycetidae</taxon>
        <taxon>Chaetothyriales</taxon>
        <taxon>Herpotrichiellaceae</taxon>
        <taxon>Exophiala</taxon>
    </lineage>
</organism>
<evidence type="ECO:0000256" key="1">
    <source>
        <dbReference type="ARBA" id="ARBA00009463"/>
    </source>
</evidence>
<dbReference type="PIRSF" id="PIRSF000105">
    <property type="entry name" value="HCDH"/>
    <property type="match status" value="1"/>
</dbReference>
<dbReference type="EMBL" id="JAVRRD010000010">
    <property type="protein sequence ID" value="KAK5054585.1"/>
    <property type="molecule type" value="Genomic_DNA"/>
</dbReference>
<reference evidence="6 7" key="1">
    <citation type="submission" date="2023-08" db="EMBL/GenBank/DDBJ databases">
        <title>Black Yeasts Isolated from many extreme environments.</title>
        <authorList>
            <person name="Coleine C."/>
            <person name="Stajich J.E."/>
            <person name="Selbmann L."/>
        </authorList>
    </citation>
    <scope>NUCLEOTIDE SEQUENCE [LARGE SCALE GENOMIC DNA]</scope>
    <source>
        <strain evidence="6 7">CCFEE 5792</strain>
    </source>
</reference>
<dbReference type="InterPro" id="IPR036291">
    <property type="entry name" value="NAD(P)-bd_dom_sf"/>
</dbReference>
<dbReference type="SUPFAM" id="SSF48179">
    <property type="entry name" value="6-phosphogluconate dehydrogenase C-terminal domain-like"/>
    <property type="match status" value="1"/>
</dbReference>
<comment type="caution">
    <text evidence="6">The sequence shown here is derived from an EMBL/GenBank/DDBJ whole genome shotgun (WGS) entry which is preliminary data.</text>
</comment>
<keyword evidence="2" id="KW-0560">Oxidoreductase</keyword>
<evidence type="ECO:0008006" key="8">
    <source>
        <dbReference type="Google" id="ProtNLM"/>
    </source>
</evidence>
<dbReference type="Pfam" id="PF02737">
    <property type="entry name" value="3HCDH_N"/>
    <property type="match status" value="1"/>
</dbReference>
<proteinExistence type="inferred from homology"/>
<dbReference type="InterPro" id="IPR008927">
    <property type="entry name" value="6-PGluconate_DH-like_C_sf"/>
</dbReference>
<dbReference type="GO" id="GO:0016616">
    <property type="term" value="F:oxidoreductase activity, acting on the CH-OH group of donors, NAD or NADP as acceptor"/>
    <property type="evidence" value="ECO:0007669"/>
    <property type="project" value="InterPro"/>
</dbReference>
<dbReference type="SUPFAM" id="SSF51735">
    <property type="entry name" value="NAD(P)-binding Rossmann-fold domains"/>
    <property type="match status" value="1"/>
</dbReference>
<dbReference type="GeneID" id="89969696"/>
<dbReference type="Proteomes" id="UP001358417">
    <property type="component" value="Unassembled WGS sequence"/>
</dbReference>
<dbReference type="GO" id="GO:0070403">
    <property type="term" value="F:NAD+ binding"/>
    <property type="evidence" value="ECO:0007669"/>
    <property type="project" value="InterPro"/>
</dbReference>
<dbReference type="Gene3D" id="1.10.1040.10">
    <property type="entry name" value="N-(1-d-carboxylethyl)-l-norvaline Dehydrogenase, domain 2"/>
    <property type="match status" value="1"/>
</dbReference>
<dbReference type="PANTHER" id="PTHR48075">
    <property type="entry name" value="3-HYDROXYACYL-COA DEHYDROGENASE FAMILY PROTEIN"/>
    <property type="match status" value="1"/>
</dbReference>
<evidence type="ECO:0000259" key="5">
    <source>
        <dbReference type="Pfam" id="PF02737"/>
    </source>
</evidence>
<dbReference type="InterPro" id="IPR013328">
    <property type="entry name" value="6PGD_dom2"/>
</dbReference>
<dbReference type="Gene3D" id="3.40.50.720">
    <property type="entry name" value="NAD(P)-binding Rossmann-like Domain"/>
    <property type="match status" value="1"/>
</dbReference>
<gene>
    <name evidence="6" type="ORF">LTR84_001476</name>
</gene>
<feature type="domain" description="3-hydroxyacyl-CoA dehydrogenase NAD binding" evidence="5">
    <location>
        <begin position="10"/>
        <end position="183"/>
    </location>
</feature>
<dbReference type="PANTHER" id="PTHR48075:SF3">
    <property type="entry name" value="3-HYDROXYACYL-COA DEHYDROGENASE"/>
    <property type="match status" value="1"/>
</dbReference>
<dbReference type="RefSeq" id="XP_064707358.1">
    <property type="nucleotide sequence ID" value="XM_064845100.1"/>
</dbReference>
<feature type="domain" description="3-hydroxyacyl-CoA dehydrogenase C-terminal" evidence="4">
    <location>
        <begin position="187"/>
        <end position="283"/>
    </location>
</feature>
<dbReference type="AlphaFoldDB" id="A0AAV9NDW6"/>
<comment type="similarity">
    <text evidence="1">Belongs to the 3-hydroxyacyl-CoA dehydrogenase family.</text>
</comment>
<name>A0AAV9NDW6_9EURO</name>
<dbReference type="Pfam" id="PF00725">
    <property type="entry name" value="3HCDH"/>
    <property type="match status" value="1"/>
</dbReference>
<feature type="site" description="Important for catalytic activity" evidence="3">
    <location>
        <position position="141"/>
    </location>
</feature>